<dbReference type="EMBL" id="VMNK01000006">
    <property type="protein sequence ID" value="TVO57523.1"/>
    <property type="molecule type" value="Genomic_DNA"/>
</dbReference>
<evidence type="ECO:0000313" key="2">
    <source>
        <dbReference type="Proteomes" id="UP000319502"/>
    </source>
</evidence>
<gene>
    <name evidence="1" type="ORF">FHP91_07550</name>
</gene>
<organism evidence="1 2">
    <name type="scientific">Denitromonas halophila</name>
    <dbReference type="NCBI Taxonomy" id="1629404"/>
    <lineage>
        <taxon>Bacteria</taxon>
        <taxon>Pseudomonadati</taxon>
        <taxon>Pseudomonadota</taxon>
        <taxon>Betaproteobacteria</taxon>
        <taxon>Rhodocyclales</taxon>
        <taxon>Zoogloeaceae</taxon>
        <taxon>Denitromonas</taxon>
    </lineage>
</organism>
<sequence>MITVEGKFVHGVPMGKGVKRATDFTLRAGTVRDSVEALEECGPDASPSRLRYATLARRLTVSGVEQITTDVVMDLTDRDGVVLENTSDELEKKLDDLKID</sequence>
<keyword evidence="2" id="KW-1185">Reference proteome</keyword>
<comment type="caution">
    <text evidence="1">The sequence shown here is derived from an EMBL/GenBank/DDBJ whole genome shotgun (WGS) entry which is preliminary data.</text>
</comment>
<accession>A0A557QX97</accession>
<protein>
    <recommendedName>
        <fullName evidence="3">Phage tail assembly protein</fullName>
    </recommendedName>
</protein>
<name>A0A557QX97_9RHOO</name>
<dbReference type="RefSeq" id="WP_144308996.1">
    <property type="nucleotide sequence ID" value="NZ_VMNK01000006.1"/>
</dbReference>
<reference evidence="1 2" key="1">
    <citation type="submission" date="2019-07" db="EMBL/GenBank/DDBJ databases">
        <title>The pathways for chlorine oxyanion respiration interact through the shared metabolite chlorate.</title>
        <authorList>
            <person name="Barnum T.P."/>
            <person name="Cheng Y."/>
            <person name="Hill K.A."/>
            <person name="Lucas L.N."/>
            <person name="Carlson H.K."/>
            <person name="Coates J.D."/>
        </authorList>
    </citation>
    <scope>NUCLEOTIDE SEQUENCE [LARGE SCALE GENOMIC DNA]</scope>
    <source>
        <strain evidence="1 2">SFB-3</strain>
    </source>
</reference>
<proteinExistence type="predicted"/>
<evidence type="ECO:0000313" key="1">
    <source>
        <dbReference type="EMBL" id="TVO57523.1"/>
    </source>
</evidence>
<dbReference type="OrthoDB" id="6555722at2"/>
<evidence type="ECO:0008006" key="3">
    <source>
        <dbReference type="Google" id="ProtNLM"/>
    </source>
</evidence>
<dbReference type="Proteomes" id="UP000319502">
    <property type="component" value="Unassembled WGS sequence"/>
</dbReference>
<dbReference type="AlphaFoldDB" id="A0A557QX97"/>